<evidence type="ECO:0000256" key="2">
    <source>
        <dbReference type="ARBA" id="ARBA00022670"/>
    </source>
</evidence>
<feature type="compositionally biased region" description="Low complexity" evidence="9">
    <location>
        <begin position="64"/>
        <end position="82"/>
    </location>
</feature>
<evidence type="ECO:0000256" key="1">
    <source>
        <dbReference type="ARBA" id="ARBA00009388"/>
    </source>
</evidence>
<dbReference type="OrthoDB" id="291295at2"/>
<dbReference type="STRING" id="412690.SAMN04489834_2717"/>
<name>A0A1H1X700_9MICO</name>
<keyword evidence="13" id="KW-1185">Reference proteome</keyword>
<accession>A0A1H1X700</accession>
<dbReference type="Proteomes" id="UP000181956">
    <property type="component" value="Chromosome I"/>
</dbReference>
<gene>
    <name evidence="12" type="ORF">SAMN04489834_2717</name>
</gene>
<dbReference type="Pfam" id="PF02868">
    <property type="entry name" value="Peptidase_M4_C"/>
    <property type="match status" value="1"/>
</dbReference>
<comment type="similarity">
    <text evidence="1 8">Belongs to the peptidase M4 family.</text>
</comment>
<dbReference type="Gene3D" id="1.10.390.10">
    <property type="entry name" value="Neutral Protease Domain 2"/>
    <property type="match status" value="1"/>
</dbReference>
<organism evidence="12 13">
    <name type="scientific">Microterricola viridarii</name>
    <dbReference type="NCBI Taxonomy" id="412690"/>
    <lineage>
        <taxon>Bacteria</taxon>
        <taxon>Bacillati</taxon>
        <taxon>Actinomycetota</taxon>
        <taxon>Actinomycetes</taxon>
        <taxon>Micrococcales</taxon>
        <taxon>Microbacteriaceae</taxon>
        <taxon>Microterricola</taxon>
    </lineage>
</organism>
<evidence type="ECO:0000256" key="9">
    <source>
        <dbReference type="SAM" id="MobiDB-lite"/>
    </source>
</evidence>
<evidence type="ECO:0000256" key="5">
    <source>
        <dbReference type="ARBA" id="ARBA00022833"/>
    </source>
</evidence>
<dbReference type="PRINTS" id="PR00730">
    <property type="entry name" value="THERMOLYSIN"/>
</dbReference>
<dbReference type="InterPro" id="IPR052759">
    <property type="entry name" value="Metalloprotease_M4"/>
</dbReference>
<dbReference type="Pfam" id="PF01447">
    <property type="entry name" value="Peptidase_M4"/>
    <property type="match status" value="1"/>
</dbReference>
<dbReference type="EMBL" id="LT629742">
    <property type="protein sequence ID" value="SDT05133.1"/>
    <property type="molecule type" value="Genomic_DNA"/>
</dbReference>
<keyword evidence="8" id="KW-0964">Secreted</keyword>
<proteinExistence type="inferred from homology"/>
<dbReference type="GO" id="GO:0004222">
    <property type="term" value="F:metalloendopeptidase activity"/>
    <property type="evidence" value="ECO:0007669"/>
    <property type="project" value="UniProtKB-UniRule"/>
</dbReference>
<feature type="domain" description="Peptidase M4" evidence="10">
    <location>
        <begin position="127"/>
        <end position="204"/>
    </location>
</feature>
<evidence type="ECO:0000313" key="13">
    <source>
        <dbReference type="Proteomes" id="UP000181956"/>
    </source>
</evidence>
<evidence type="ECO:0000256" key="8">
    <source>
        <dbReference type="RuleBase" id="RU366073"/>
    </source>
</evidence>
<dbReference type="CDD" id="cd09597">
    <property type="entry name" value="M4_TLP"/>
    <property type="match status" value="1"/>
</dbReference>
<comment type="cofactor">
    <cofactor evidence="8">
        <name>Zn(2+)</name>
        <dbReference type="ChEBI" id="CHEBI:29105"/>
    </cofactor>
</comment>
<evidence type="ECO:0000259" key="11">
    <source>
        <dbReference type="Pfam" id="PF02868"/>
    </source>
</evidence>
<dbReference type="GO" id="GO:0005576">
    <property type="term" value="C:extracellular region"/>
    <property type="evidence" value="ECO:0007669"/>
    <property type="project" value="UniProtKB-SubCell"/>
</dbReference>
<dbReference type="PANTHER" id="PTHR43579">
    <property type="match status" value="1"/>
</dbReference>
<dbReference type="GO" id="GO:0006508">
    <property type="term" value="P:proteolysis"/>
    <property type="evidence" value="ECO:0007669"/>
    <property type="project" value="UniProtKB-KW"/>
</dbReference>
<dbReference type="RefSeq" id="WP_083364520.1">
    <property type="nucleotide sequence ID" value="NZ_LT629742.1"/>
</dbReference>
<keyword evidence="4 8" id="KW-0378">Hydrolase</keyword>
<evidence type="ECO:0000256" key="7">
    <source>
        <dbReference type="PIRSR" id="PIRSR623612-1"/>
    </source>
</evidence>
<evidence type="ECO:0000259" key="10">
    <source>
        <dbReference type="Pfam" id="PF01447"/>
    </source>
</evidence>
<dbReference type="InterPro" id="IPR027268">
    <property type="entry name" value="Peptidase_M4/M1_CTD_sf"/>
</dbReference>
<feature type="active site" description="Proton donor" evidence="7">
    <location>
        <position position="298"/>
    </location>
</feature>
<comment type="subcellular location">
    <subcellularLocation>
        <location evidence="8">Secreted</location>
    </subcellularLocation>
</comment>
<protein>
    <recommendedName>
        <fullName evidence="8">Neutral metalloproteinase</fullName>
        <ecNumber evidence="8">3.4.24.-</ecNumber>
    </recommendedName>
</protein>
<sequence>MAQQPHRHDPHRHEQHRCLIVPPYLLEAVARAEAGRFATAARAARASLEHDRPLRAARAKTAPRRTAAAPDVAAPDSAARARGLPGPPTPGAPRRLIADARGVETLPGETVRTEGDPPSSDQSTDQAYDGLGSGYALFWQAYGRDSIDGANMPLEATVHYGTAYDNAFWNGSRMVFGDGDGEVFRGFTGSLSVIGHELAHGVTERTAGLAYQGQSGALNEHISDVFGALTEQHSSDQGAGQASWLIGAEIFTPAVQGRALRDMHNPGTAYDDDVLGSDPQPAHMRGYITTLEDNGGVHLNSGIPNRAFTLAALAIGGAAWNGAGLIWYRALTSGGIEPDAGFERFARATLDAAAGLFGPGSAEQRAVRAGWIEVGVLTATEGAGR</sequence>
<keyword evidence="2 8" id="KW-0645">Protease</keyword>
<dbReference type="Gene3D" id="3.10.170.10">
    <property type="match status" value="1"/>
</dbReference>
<feature type="active site" evidence="7">
    <location>
        <position position="197"/>
    </location>
</feature>
<keyword evidence="3" id="KW-0479">Metal-binding</keyword>
<feature type="domain" description="Peptidase M4 C-terminal" evidence="11">
    <location>
        <begin position="207"/>
        <end position="376"/>
    </location>
</feature>
<evidence type="ECO:0000256" key="6">
    <source>
        <dbReference type="ARBA" id="ARBA00023049"/>
    </source>
</evidence>
<dbReference type="InterPro" id="IPR023612">
    <property type="entry name" value="Peptidase_M4"/>
</dbReference>
<dbReference type="AlphaFoldDB" id="A0A1H1X700"/>
<reference evidence="13" key="1">
    <citation type="submission" date="2016-10" db="EMBL/GenBank/DDBJ databases">
        <authorList>
            <person name="Varghese N."/>
            <person name="Submissions S."/>
        </authorList>
    </citation>
    <scope>NUCLEOTIDE SEQUENCE [LARGE SCALE GENOMIC DNA]</scope>
    <source>
        <strain evidence="13">DSM 21772</strain>
    </source>
</reference>
<dbReference type="InterPro" id="IPR001570">
    <property type="entry name" value="Peptidase_M4_C_domain"/>
</dbReference>
<evidence type="ECO:0000256" key="3">
    <source>
        <dbReference type="ARBA" id="ARBA00022723"/>
    </source>
</evidence>
<feature type="region of interest" description="Disordered" evidence="9">
    <location>
        <begin position="45"/>
        <end position="127"/>
    </location>
</feature>
<dbReference type="EC" id="3.4.24.-" evidence="8"/>
<keyword evidence="6 8" id="KW-0482">Metalloprotease</keyword>
<dbReference type="InterPro" id="IPR013856">
    <property type="entry name" value="Peptidase_M4_domain"/>
</dbReference>
<dbReference type="GO" id="GO:0046872">
    <property type="term" value="F:metal ion binding"/>
    <property type="evidence" value="ECO:0007669"/>
    <property type="project" value="UniProtKB-UniRule"/>
</dbReference>
<dbReference type="PANTHER" id="PTHR43579:SF1">
    <property type="entry name" value="NEUTRAL METALLOPROTEINASE"/>
    <property type="match status" value="1"/>
</dbReference>
<keyword evidence="5 8" id="KW-0862">Zinc</keyword>
<comment type="function">
    <text evidence="8">Extracellular zinc metalloprotease.</text>
</comment>
<evidence type="ECO:0000256" key="4">
    <source>
        <dbReference type="ARBA" id="ARBA00022801"/>
    </source>
</evidence>
<dbReference type="SUPFAM" id="SSF55486">
    <property type="entry name" value="Metalloproteases ('zincins'), catalytic domain"/>
    <property type="match status" value="1"/>
</dbReference>
<evidence type="ECO:0000313" key="12">
    <source>
        <dbReference type="EMBL" id="SDT05133.1"/>
    </source>
</evidence>